<evidence type="ECO:0000256" key="1">
    <source>
        <dbReference type="ARBA" id="ARBA00023015"/>
    </source>
</evidence>
<dbReference type="InterPro" id="IPR018490">
    <property type="entry name" value="cNMP-bd_dom_sf"/>
</dbReference>
<sequence>MYGLGEGLLDVAIPISDEEEVTVHRAPPGFWIGDGALLSSLPRQVSVEAAVDCRVFCLPIAAVQRILATHPEYWMYFHRLSSLNLTLAIRALGEVIALPPKARFARLLLRIASPDGSVRVTQEELGRMAGMSRVAFRRAFASLIASGAVETEYGGLRIRDAAALKAEAAAQWPN</sequence>
<dbReference type="EMBL" id="WJPO01000050">
    <property type="protein sequence ID" value="MRH22899.1"/>
    <property type="molecule type" value="Genomic_DNA"/>
</dbReference>
<organism evidence="5 6">
    <name type="scientific">Rhodovulum strictum</name>
    <dbReference type="NCBI Taxonomy" id="58314"/>
    <lineage>
        <taxon>Bacteria</taxon>
        <taxon>Pseudomonadati</taxon>
        <taxon>Pseudomonadota</taxon>
        <taxon>Alphaproteobacteria</taxon>
        <taxon>Rhodobacterales</taxon>
        <taxon>Paracoccaceae</taxon>
        <taxon>Rhodovulum</taxon>
    </lineage>
</organism>
<dbReference type="GO" id="GO:0003677">
    <property type="term" value="F:DNA binding"/>
    <property type="evidence" value="ECO:0007669"/>
    <property type="project" value="UniProtKB-KW"/>
</dbReference>
<comment type="caution">
    <text evidence="5">The sequence shown here is derived from an EMBL/GenBank/DDBJ whole genome shotgun (WGS) entry which is preliminary data.</text>
</comment>
<dbReference type="Proteomes" id="UP000466730">
    <property type="component" value="Unassembled WGS sequence"/>
</dbReference>
<dbReference type="SUPFAM" id="SSF46785">
    <property type="entry name" value="Winged helix' DNA-binding domain"/>
    <property type="match status" value="1"/>
</dbReference>
<evidence type="ECO:0000256" key="2">
    <source>
        <dbReference type="ARBA" id="ARBA00023125"/>
    </source>
</evidence>
<dbReference type="Pfam" id="PF13545">
    <property type="entry name" value="HTH_Crp_2"/>
    <property type="match status" value="1"/>
</dbReference>
<dbReference type="InterPro" id="IPR012318">
    <property type="entry name" value="HTH_CRP"/>
</dbReference>
<dbReference type="SUPFAM" id="SSF51206">
    <property type="entry name" value="cAMP-binding domain-like"/>
    <property type="match status" value="1"/>
</dbReference>
<keyword evidence="1" id="KW-0805">Transcription regulation</keyword>
<evidence type="ECO:0000313" key="6">
    <source>
        <dbReference type="Proteomes" id="UP000466730"/>
    </source>
</evidence>
<proteinExistence type="predicted"/>
<evidence type="ECO:0000259" key="4">
    <source>
        <dbReference type="PROSITE" id="PS50042"/>
    </source>
</evidence>
<dbReference type="GO" id="GO:0006355">
    <property type="term" value="P:regulation of DNA-templated transcription"/>
    <property type="evidence" value="ECO:0007669"/>
    <property type="project" value="InterPro"/>
</dbReference>
<dbReference type="RefSeq" id="WP_153750152.1">
    <property type="nucleotide sequence ID" value="NZ_BAAADI010000052.1"/>
</dbReference>
<accession>A0A844BK28</accession>
<dbReference type="PROSITE" id="PS50042">
    <property type="entry name" value="CNMP_BINDING_3"/>
    <property type="match status" value="1"/>
</dbReference>
<feature type="domain" description="Cyclic nucleotide-binding" evidence="4">
    <location>
        <begin position="1"/>
        <end position="67"/>
    </location>
</feature>
<dbReference type="Pfam" id="PF00027">
    <property type="entry name" value="cNMP_binding"/>
    <property type="match status" value="1"/>
</dbReference>
<dbReference type="OrthoDB" id="7772718at2"/>
<keyword evidence="2" id="KW-0238">DNA-binding</keyword>
<dbReference type="InterPro" id="IPR036390">
    <property type="entry name" value="WH_DNA-bd_sf"/>
</dbReference>
<evidence type="ECO:0000256" key="3">
    <source>
        <dbReference type="ARBA" id="ARBA00023163"/>
    </source>
</evidence>
<dbReference type="Gene3D" id="2.60.120.10">
    <property type="entry name" value="Jelly Rolls"/>
    <property type="match status" value="1"/>
</dbReference>
<keyword evidence="3" id="KW-0804">Transcription</keyword>
<dbReference type="CDD" id="cd00038">
    <property type="entry name" value="CAP_ED"/>
    <property type="match status" value="1"/>
</dbReference>
<evidence type="ECO:0000313" key="5">
    <source>
        <dbReference type="EMBL" id="MRH22899.1"/>
    </source>
</evidence>
<name>A0A844BK28_9RHOB</name>
<protein>
    <submittedName>
        <fullName evidence="5">Helix-turn-helix domain-containing protein</fullName>
    </submittedName>
</protein>
<dbReference type="InterPro" id="IPR014710">
    <property type="entry name" value="RmlC-like_jellyroll"/>
</dbReference>
<dbReference type="InterPro" id="IPR000595">
    <property type="entry name" value="cNMP-bd_dom"/>
</dbReference>
<gene>
    <name evidence="5" type="ORF">GH815_18190</name>
</gene>
<dbReference type="AlphaFoldDB" id="A0A844BK28"/>
<keyword evidence="6" id="KW-1185">Reference proteome</keyword>
<reference evidence="5 6" key="1">
    <citation type="submission" date="2019-11" db="EMBL/GenBank/DDBJ databases">
        <title>Draft Whole-Genome sequence of the marine photosynthetic bacterium Rhodovulum strictum DSM 11289.</title>
        <authorList>
            <person name="Kyndt J.A."/>
            <person name="Meyer T.E."/>
        </authorList>
    </citation>
    <scope>NUCLEOTIDE SEQUENCE [LARGE SCALE GENOMIC DNA]</scope>
    <source>
        <strain evidence="5 6">DSM 11289</strain>
    </source>
</reference>